<comment type="caution">
    <text evidence="2">The sequence shown here is derived from an EMBL/GenBank/DDBJ whole genome shotgun (WGS) entry which is preliminary data.</text>
</comment>
<proteinExistence type="predicted"/>
<reference evidence="2" key="1">
    <citation type="submission" date="2023-01" db="EMBL/GenBank/DDBJ databases">
        <title>Exophiala dermititidis isolated from Cystic Fibrosis Patient.</title>
        <authorList>
            <person name="Kurbessoian T."/>
            <person name="Crocker A."/>
            <person name="Murante D."/>
            <person name="Hogan D.A."/>
            <person name="Stajich J.E."/>
        </authorList>
    </citation>
    <scope>NUCLEOTIDE SEQUENCE</scope>
    <source>
        <strain evidence="2">Ex8</strain>
    </source>
</reference>
<dbReference type="SUPFAM" id="SSF52047">
    <property type="entry name" value="RNI-like"/>
    <property type="match status" value="1"/>
</dbReference>
<protein>
    <submittedName>
        <fullName evidence="2">Uncharacterized protein</fullName>
    </submittedName>
</protein>
<dbReference type="Gene3D" id="3.80.10.10">
    <property type="entry name" value="Ribonuclease Inhibitor"/>
    <property type="match status" value="1"/>
</dbReference>
<organism evidence="2 3">
    <name type="scientific">Exophiala dermatitidis</name>
    <name type="common">Black yeast-like fungus</name>
    <name type="synonym">Wangiella dermatitidis</name>
    <dbReference type="NCBI Taxonomy" id="5970"/>
    <lineage>
        <taxon>Eukaryota</taxon>
        <taxon>Fungi</taxon>
        <taxon>Dikarya</taxon>
        <taxon>Ascomycota</taxon>
        <taxon>Pezizomycotina</taxon>
        <taxon>Eurotiomycetes</taxon>
        <taxon>Chaetothyriomycetidae</taxon>
        <taxon>Chaetothyriales</taxon>
        <taxon>Herpotrichiellaceae</taxon>
        <taxon>Exophiala</taxon>
    </lineage>
</organism>
<gene>
    <name evidence="2" type="ORF">HRR80_006708</name>
</gene>
<dbReference type="Proteomes" id="UP001161757">
    <property type="component" value="Unassembled WGS sequence"/>
</dbReference>
<evidence type="ECO:0000313" key="3">
    <source>
        <dbReference type="Proteomes" id="UP001161757"/>
    </source>
</evidence>
<name>A0AAN6ETC0_EXODE</name>
<feature type="region of interest" description="Disordered" evidence="1">
    <location>
        <begin position="1"/>
        <end position="23"/>
    </location>
</feature>
<evidence type="ECO:0000256" key="1">
    <source>
        <dbReference type="SAM" id="MobiDB-lite"/>
    </source>
</evidence>
<dbReference type="EMBL" id="JAJGCB010000014">
    <property type="protein sequence ID" value="KAJ8989472.1"/>
    <property type="molecule type" value="Genomic_DNA"/>
</dbReference>
<accession>A0AAN6ETC0</accession>
<evidence type="ECO:0000313" key="2">
    <source>
        <dbReference type="EMBL" id="KAJ8989472.1"/>
    </source>
</evidence>
<sequence length="331" mass="37837">MENIMSSGKRGEGSGSGSPPQPLFAITLTKRKQEKSPESKNWENIWNGAAQAFRITAQAFYRSKLPLEALDVFGQPQWCSLDCGVFASTTNNLVTTPSSMHHWQLKRLSLSLSHHVTGDREDENREGLAAGRQHTQTFCDFVGLVCSSLEDLDLRWYKAHRGDTDALTDALREEQLLFDRLGSRQFDFPRLKTCSLRGFFTTGDFLFSFLKHCPALESLMLKEIHLGAGSFRSIFDHAVDTVKYLHFEDLYEDNWKMLYFNAPGKPNFPVGAPRHRPNNITRVGAAEVRSKPVRYSFRTGDIIGSPDYHRWIRRRAAMYGPPSLWNYPLWR</sequence>
<dbReference type="InterPro" id="IPR032675">
    <property type="entry name" value="LRR_dom_sf"/>
</dbReference>
<dbReference type="AlphaFoldDB" id="A0AAN6ETC0"/>